<dbReference type="Proteomes" id="UP000660862">
    <property type="component" value="Unassembled WGS sequence"/>
</dbReference>
<accession>A0A917MG26</accession>
<gene>
    <name evidence="2" type="ORF">GCM10007415_38120</name>
</gene>
<dbReference type="InterPro" id="IPR011990">
    <property type="entry name" value="TPR-like_helical_dom_sf"/>
</dbReference>
<sequence>MERVFKLGIHWRQVFLTNSYVMDKKLGLVGLLFLLPALTIAQTYSKRFEEVFNRQDSAGQRQLLAEWQANKPLDADLQVAYFNFYKQRYEQEADSLIQEGLVSEAFSHIDSGIKAFPNRLDMRFDRISLLWNLGNYSDYKETILALLEQHDVIKDGWLWKNNSSLINATDFLLKYVDNYVVQLYNLDDESLHPYMDEIANRVLISHPRHVPSLSNLAITALYHEDYPTAIEHLTKALSIEAENTSVLSNLAFAYVQVGNTEKAIAYYEQMAKYGDSQTKAYAAEQLEKLVR</sequence>
<dbReference type="AlphaFoldDB" id="A0A917MG26"/>
<dbReference type="SUPFAM" id="SSF48452">
    <property type="entry name" value="TPR-like"/>
    <property type="match status" value="1"/>
</dbReference>
<organism evidence="2 3">
    <name type="scientific">Parapedobacter pyrenivorans</name>
    <dbReference type="NCBI Taxonomy" id="1305674"/>
    <lineage>
        <taxon>Bacteria</taxon>
        <taxon>Pseudomonadati</taxon>
        <taxon>Bacteroidota</taxon>
        <taxon>Sphingobacteriia</taxon>
        <taxon>Sphingobacteriales</taxon>
        <taxon>Sphingobacteriaceae</taxon>
        <taxon>Parapedobacter</taxon>
    </lineage>
</organism>
<dbReference type="Pfam" id="PF14559">
    <property type="entry name" value="TPR_19"/>
    <property type="match status" value="1"/>
</dbReference>
<keyword evidence="3" id="KW-1185">Reference proteome</keyword>
<dbReference type="EMBL" id="BMER01000005">
    <property type="protein sequence ID" value="GGG98875.1"/>
    <property type="molecule type" value="Genomic_DNA"/>
</dbReference>
<dbReference type="Gene3D" id="1.25.40.10">
    <property type="entry name" value="Tetratricopeptide repeat domain"/>
    <property type="match status" value="1"/>
</dbReference>
<evidence type="ECO:0000313" key="3">
    <source>
        <dbReference type="Proteomes" id="UP000660862"/>
    </source>
</evidence>
<protein>
    <recommendedName>
        <fullName evidence="4">Tetratricopeptide repeat-containing protein</fullName>
    </recommendedName>
</protein>
<proteinExistence type="predicted"/>
<evidence type="ECO:0000256" key="1">
    <source>
        <dbReference type="PROSITE-ProRule" id="PRU00339"/>
    </source>
</evidence>
<evidence type="ECO:0000313" key="2">
    <source>
        <dbReference type="EMBL" id="GGG98875.1"/>
    </source>
</evidence>
<reference evidence="2" key="1">
    <citation type="journal article" date="2014" name="Int. J. Syst. Evol. Microbiol.">
        <title>Complete genome sequence of Corynebacterium casei LMG S-19264T (=DSM 44701T), isolated from a smear-ripened cheese.</title>
        <authorList>
            <consortium name="US DOE Joint Genome Institute (JGI-PGF)"/>
            <person name="Walter F."/>
            <person name="Albersmeier A."/>
            <person name="Kalinowski J."/>
            <person name="Ruckert C."/>
        </authorList>
    </citation>
    <scope>NUCLEOTIDE SEQUENCE</scope>
    <source>
        <strain evidence="2">CGMCC 1.12195</strain>
    </source>
</reference>
<dbReference type="SMART" id="SM00028">
    <property type="entry name" value="TPR"/>
    <property type="match status" value="2"/>
</dbReference>
<feature type="repeat" description="TPR" evidence="1">
    <location>
        <begin position="244"/>
        <end position="277"/>
    </location>
</feature>
<evidence type="ECO:0008006" key="4">
    <source>
        <dbReference type="Google" id="ProtNLM"/>
    </source>
</evidence>
<reference evidence="2" key="2">
    <citation type="submission" date="2020-09" db="EMBL/GenBank/DDBJ databases">
        <authorList>
            <person name="Sun Q."/>
            <person name="Zhou Y."/>
        </authorList>
    </citation>
    <scope>NUCLEOTIDE SEQUENCE</scope>
    <source>
        <strain evidence="2">CGMCC 1.12195</strain>
    </source>
</reference>
<keyword evidence="1" id="KW-0802">TPR repeat</keyword>
<dbReference type="InterPro" id="IPR019734">
    <property type="entry name" value="TPR_rpt"/>
</dbReference>
<name>A0A917MG26_9SPHI</name>
<comment type="caution">
    <text evidence="2">The sequence shown here is derived from an EMBL/GenBank/DDBJ whole genome shotgun (WGS) entry which is preliminary data.</text>
</comment>
<dbReference type="PROSITE" id="PS50005">
    <property type="entry name" value="TPR"/>
    <property type="match status" value="1"/>
</dbReference>